<accession>A0AAE0ZAG1</accession>
<evidence type="ECO:0000313" key="2">
    <source>
        <dbReference type="Proteomes" id="UP001283361"/>
    </source>
</evidence>
<evidence type="ECO:0000313" key="1">
    <source>
        <dbReference type="EMBL" id="KAK3765723.1"/>
    </source>
</evidence>
<dbReference type="EMBL" id="JAWDGP010004277">
    <property type="protein sequence ID" value="KAK3765723.1"/>
    <property type="molecule type" value="Genomic_DNA"/>
</dbReference>
<sequence length="108" mass="11972">MGISSKGSGRMTHADFNIGQKKELAASGGGTRKTNANFCIEELIRARLDLQEKNVSLLARALTLWGEQSRDVERAVGLLDTRRGEQSWSSWTLAVMQLQHQSANNDTR</sequence>
<organism evidence="1 2">
    <name type="scientific">Elysia crispata</name>
    <name type="common">lettuce slug</name>
    <dbReference type="NCBI Taxonomy" id="231223"/>
    <lineage>
        <taxon>Eukaryota</taxon>
        <taxon>Metazoa</taxon>
        <taxon>Spiralia</taxon>
        <taxon>Lophotrochozoa</taxon>
        <taxon>Mollusca</taxon>
        <taxon>Gastropoda</taxon>
        <taxon>Heterobranchia</taxon>
        <taxon>Euthyneura</taxon>
        <taxon>Panpulmonata</taxon>
        <taxon>Sacoglossa</taxon>
        <taxon>Placobranchoidea</taxon>
        <taxon>Plakobranchidae</taxon>
        <taxon>Elysia</taxon>
    </lineage>
</organism>
<keyword evidence="2" id="KW-1185">Reference proteome</keyword>
<gene>
    <name evidence="1" type="ORF">RRG08_026196</name>
</gene>
<protein>
    <submittedName>
        <fullName evidence="1">Uncharacterized protein</fullName>
    </submittedName>
</protein>
<comment type="caution">
    <text evidence="1">The sequence shown here is derived from an EMBL/GenBank/DDBJ whole genome shotgun (WGS) entry which is preliminary data.</text>
</comment>
<name>A0AAE0ZAG1_9GAST</name>
<dbReference type="AlphaFoldDB" id="A0AAE0ZAG1"/>
<proteinExistence type="predicted"/>
<dbReference type="Proteomes" id="UP001283361">
    <property type="component" value="Unassembled WGS sequence"/>
</dbReference>
<reference evidence="1" key="1">
    <citation type="journal article" date="2023" name="G3 (Bethesda)">
        <title>A reference genome for the long-term kleptoplast-retaining sea slug Elysia crispata morphotype clarki.</title>
        <authorList>
            <person name="Eastman K.E."/>
            <person name="Pendleton A.L."/>
            <person name="Shaikh M.A."/>
            <person name="Suttiyut T."/>
            <person name="Ogas R."/>
            <person name="Tomko P."/>
            <person name="Gavelis G."/>
            <person name="Widhalm J.R."/>
            <person name="Wisecaver J.H."/>
        </authorList>
    </citation>
    <scope>NUCLEOTIDE SEQUENCE</scope>
    <source>
        <strain evidence="1">ECLA1</strain>
    </source>
</reference>